<dbReference type="SMART" id="SM00382">
    <property type="entry name" value="AAA"/>
    <property type="match status" value="1"/>
</dbReference>
<proteinExistence type="predicted"/>
<sequence>MYEVRKAAQAVPNEQLKRERLRRGWSREYIAEQIGIADPKTIGRWERGVALPSSYFLQRLCELFALTAQDLGLYQEQEPGRHEPVCMAMTSDMAGEPVRALYDPELPMPLSDIGGLAGREEQFYVLKQRLGTEKSPVVAALSGLPGVGKTALAVELAHDQDIQQYFNGGILWVSPGPRPDIPRLLARWGALLGIDEPSARDNIEAWARALHAAIGLRRMLLIIDDAWKCADALAFKVGGPNCAYILTTRIPSVALQFANGGTIRLDGLAERDGLELLARFIPEVVASEPRIARDLVRLVAGLPLGLVVMGKYLQTQAYSRQRRRLQAALERLYHQEEILQLNMLQAPFEASAGPALSVQSALESSYRELGGQARSVLARLAAFPASPHSFAEAAALSICCAPAEALDELVDSGLLECTPAGRYTLHPLIAEYARLAHAERGMEEHVVNYYLNYTEKYATDYEALAQEIDNILACLQMAFERGMRASLIRGALAIAPFLQEQGLCEIAQAQLARAEQAARLASDSHSQKKIVYYLERIVSARKNIMQGPGRYQKELTCKQGLERLSPVVSLLSAQLS</sequence>
<dbReference type="SUPFAM" id="SSF52540">
    <property type="entry name" value="P-loop containing nucleoside triphosphate hydrolases"/>
    <property type="match status" value="1"/>
</dbReference>
<dbReference type="InterPro" id="IPR044974">
    <property type="entry name" value="Disease_R_plants"/>
</dbReference>
<dbReference type="PANTHER" id="PTHR23155:SF1188">
    <property type="entry name" value="OS11G0492300 PROTEIN"/>
    <property type="match status" value="1"/>
</dbReference>
<gene>
    <name evidence="2" type="ORF">EPA93_36810</name>
</gene>
<dbReference type="CDD" id="cd00093">
    <property type="entry name" value="HTH_XRE"/>
    <property type="match status" value="1"/>
</dbReference>
<dbReference type="OrthoDB" id="160482at2"/>
<evidence type="ECO:0000313" key="2">
    <source>
        <dbReference type="EMBL" id="QBD81243.1"/>
    </source>
</evidence>
<dbReference type="InterPro" id="IPR001387">
    <property type="entry name" value="Cro/C1-type_HTH"/>
</dbReference>
<dbReference type="Pfam" id="PF00931">
    <property type="entry name" value="NB-ARC"/>
    <property type="match status" value="1"/>
</dbReference>
<dbReference type="SUPFAM" id="SSF47413">
    <property type="entry name" value="lambda repressor-like DNA-binding domains"/>
    <property type="match status" value="1"/>
</dbReference>
<dbReference type="KEGG" id="kbs:EPA93_36810"/>
<dbReference type="Pfam" id="PF01381">
    <property type="entry name" value="HTH_3"/>
    <property type="match status" value="1"/>
</dbReference>
<protein>
    <submittedName>
        <fullName evidence="2">Helix-turn-helix domain-containing protein</fullName>
    </submittedName>
</protein>
<dbReference type="SMART" id="SM00530">
    <property type="entry name" value="HTH_XRE"/>
    <property type="match status" value="1"/>
</dbReference>
<evidence type="ECO:0000313" key="3">
    <source>
        <dbReference type="Proteomes" id="UP000290365"/>
    </source>
</evidence>
<dbReference type="GO" id="GO:0003677">
    <property type="term" value="F:DNA binding"/>
    <property type="evidence" value="ECO:0007669"/>
    <property type="project" value="InterPro"/>
</dbReference>
<dbReference type="InterPro" id="IPR002182">
    <property type="entry name" value="NB-ARC"/>
</dbReference>
<name>A0A4P6K0C5_KTERU</name>
<dbReference type="GO" id="GO:0098542">
    <property type="term" value="P:defense response to other organism"/>
    <property type="evidence" value="ECO:0007669"/>
    <property type="project" value="TreeGrafter"/>
</dbReference>
<accession>A0A4P6K0C5</accession>
<dbReference type="InterPro" id="IPR010982">
    <property type="entry name" value="Lambda_DNA-bd_dom_sf"/>
</dbReference>
<dbReference type="InterPro" id="IPR027417">
    <property type="entry name" value="P-loop_NTPase"/>
</dbReference>
<dbReference type="PRINTS" id="PR00364">
    <property type="entry name" value="DISEASERSIST"/>
</dbReference>
<dbReference type="Gene3D" id="3.40.50.300">
    <property type="entry name" value="P-loop containing nucleotide triphosphate hydrolases"/>
    <property type="match status" value="1"/>
</dbReference>
<feature type="domain" description="HTH cro/C1-type" evidence="1">
    <location>
        <begin position="16"/>
        <end position="71"/>
    </location>
</feature>
<dbReference type="EMBL" id="CP035758">
    <property type="protein sequence ID" value="QBD81243.1"/>
    <property type="molecule type" value="Genomic_DNA"/>
</dbReference>
<dbReference type="PANTHER" id="PTHR23155">
    <property type="entry name" value="DISEASE RESISTANCE PROTEIN RP"/>
    <property type="match status" value="1"/>
</dbReference>
<keyword evidence="3" id="KW-1185">Reference proteome</keyword>
<dbReference type="AlphaFoldDB" id="A0A4P6K0C5"/>
<organism evidence="2 3">
    <name type="scientific">Ktedonosporobacter rubrisoli</name>
    <dbReference type="NCBI Taxonomy" id="2509675"/>
    <lineage>
        <taxon>Bacteria</taxon>
        <taxon>Bacillati</taxon>
        <taxon>Chloroflexota</taxon>
        <taxon>Ktedonobacteria</taxon>
        <taxon>Ktedonobacterales</taxon>
        <taxon>Ktedonosporobacteraceae</taxon>
        <taxon>Ktedonosporobacter</taxon>
    </lineage>
</organism>
<dbReference type="GO" id="GO:0043531">
    <property type="term" value="F:ADP binding"/>
    <property type="evidence" value="ECO:0007669"/>
    <property type="project" value="InterPro"/>
</dbReference>
<evidence type="ECO:0000259" key="1">
    <source>
        <dbReference type="PROSITE" id="PS50943"/>
    </source>
</evidence>
<dbReference type="Proteomes" id="UP000290365">
    <property type="component" value="Chromosome"/>
</dbReference>
<reference evidence="2 3" key="1">
    <citation type="submission" date="2019-01" db="EMBL/GenBank/DDBJ databases">
        <title>Ktedonosporobacter rubrisoli SCAWS-G2.</title>
        <authorList>
            <person name="Huang Y."/>
            <person name="Yan B."/>
        </authorList>
    </citation>
    <scope>NUCLEOTIDE SEQUENCE [LARGE SCALE GENOMIC DNA]</scope>
    <source>
        <strain evidence="2 3">SCAWS-G2</strain>
    </source>
</reference>
<dbReference type="Gene3D" id="1.10.260.40">
    <property type="entry name" value="lambda repressor-like DNA-binding domains"/>
    <property type="match status" value="1"/>
</dbReference>
<dbReference type="InterPro" id="IPR003593">
    <property type="entry name" value="AAA+_ATPase"/>
</dbReference>
<dbReference type="PROSITE" id="PS50943">
    <property type="entry name" value="HTH_CROC1"/>
    <property type="match status" value="1"/>
</dbReference>